<name>A0A150IQF3_9EURY</name>
<reference evidence="1 2" key="1">
    <citation type="journal article" date="2016" name="ISME J.">
        <title>Chasing the elusive Euryarchaeota class WSA2: genomes reveal a uniquely fastidious methyl-reducing methanogen.</title>
        <authorList>
            <person name="Nobu M.K."/>
            <person name="Narihiro T."/>
            <person name="Kuroda K."/>
            <person name="Mei R."/>
            <person name="Liu W.T."/>
        </authorList>
    </citation>
    <scope>NUCLEOTIDE SEQUENCE [LARGE SCALE GENOMIC DNA]</scope>
    <source>
        <strain evidence="1">U1lsi0528_Bin089</strain>
    </source>
</reference>
<comment type="caution">
    <text evidence="1">The sequence shown here is derived from an EMBL/GenBank/DDBJ whole genome shotgun (WGS) entry which is preliminary data.</text>
</comment>
<evidence type="ECO:0008006" key="3">
    <source>
        <dbReference type="Google" id="ProtNLM"/>
    </source>
</evidence>
<dbReference type="Proteomes" id="UP000075578">
    <property type="component" value="Unassembled WGS sequence"/>
</dbReference>
<accession>A0A150IQF3</accession>
<dbReference type="EMBL" id="LNGD01000176">
    <property type="protein sequence ID" value="KYC46874.1"/>
    <property type="molecule type" value="Genomic_DNA"/>
</dbReference>
<dbReference type="AlphaFoldDB" id="A0A150IQF3"/>
<protein>
    <recommendedName>
        <fullName evidence="3">Endonuclease NucS</fullName>
    </recommendedName>
</protein>
<proteinExistence type="predicted"/>
<dbReference type="InterPro" id="IPR011856">
    <property type="entry name" value="tRNA_endonuc-like_dom_sf"/>
</dbReference>
<organism evidence="1 2">
    <name type="scientific">Candidatus Methanofastidiosum methylothiophilum</name>
    <dbReference type="NCBI Taxonomy" id="1705564"/>
    <lineage>
        <taxon>Archaea</taxon>
        <taxon>Methanobacteriati</taxon>
        <taxon>Methanobacteriota</taxon>
        <taxon>Stenosarchaea group</taxon>
        <taxon>Candidatus Methanofastidiosia</taxon>
        <taxon>Candidatus Methanofastidiosales</taxon>
        <taxon>Candidatus Methanofastidiosaceae</taxon>
        <taxon>Candidatus Methanofastidiosum</taxon>
    </lineage>
</organism>
<gene>
    <name evidence="1" type="ORF">AMQ74_01741</name>
</gene>
<dbReference type="GO" id="GO:0003676">
    <property type="term" value="F:nucleic acid binding"/>
    <property type="evidence" value="ECO:0007669"/>
    <property type="project" value="InterPro"/>
</dbReference>
<evidence type="ECO:0000313" key="2">
    <source>
        <dbReference type="Proteomes" id="UP000075578"/>
    </source>
</evidence>
<sequence>MYLHKHFSANNLSIEEFPFRRELAMEAYLLENEDILSLEYLGFDEVSIVDSEVQISETDKTGKNRIDILAKYGQAYIAIVELKMKNLSLDSLKQLEGYLKKRDVILKKRPEIWEEKGSVPKWIGILVGESIDRDLMLKITDDKNRYLFENEIQIIALTMKRFRGEDGNIYVTTDSYLVQPKLNKKDFTKYVLNGKRNLGKSRLVLEAMQIYIQAYPNITISELKNKFPGRLQGKDGVFVTLKEANDKYIETGYKRFYTKPDEIIKLQDETIAVSNQWGVSNIKEFIKHCKNFEGFKFEIKEDNSK</sequence>
<evidence type="ECO:0000313" key="1">
    <source>
        <dbReference type="EMBL" id="KYC46874.1"/>
    </source>
</evidence>
<dbReference type="Gene3D" id="3.40.1350.10">
    <property type="match status" value="1"/>
</dbReference>